<evidence type="ECO:0000256" key="1">
    <source>
        <dbReference type="ARBA" id="ARBA00004370"/>
    </source>
</evidence>
<feature type="transmembrane region" description="Helical" evidence="7">
    <location>
        <begin position="278"/>
        <end position="303"/>
    </location>
</feature>
<dbReference type="InterPro" id="IPR017452">
    <property type="entry name" value="GPCR_Rhodpsn_7TM"/>
</dbReference>
<keyword evidence="10" id="KW-1185">Reference proteome</keyword>
<dbReference type="GeneID" id="109536093"/>
<keyword evidence="3 7" id="KW-0812">Transmembrane</keyword>
<reference evidence="10" key="1">
    <citation type="journal article" date="2013" name="Genome Biol.">
        <title>Draft genome of the mountain pine beetle, Dendroctonus ponderosae Hopkins, a major forest pest.</title>
        <authorList>
            <person name="Keeling C.I."/>
            <person name="Yuen M.M."/>
            <person name="Liao N.Y."/>
            <person name="Docking T.R."/>
            <person name="Chan S.K."/>
            <person name="Taylor G.A."/>
            <person name="Palmquist D.L."/>
            <person name="Jackman S.D."/>
            <person name="Nguyen A."/>
            <person name="Li M."/>
            <person name="Henderson H."/>
            <person name="Janes J.K."/>
            <person name="Zhao Y."/>
            <person name="Pandoh P."/>
            <person name="Moore R."/>
            <person name="Sperling F.A."/>
            <person name="Huber D.P."/>
            <person name="Birol I."/>
            <person name="Jones S.J."/>
            <person name="Bohlmann J."/>
        </authorList>
    </citation>
    <scope>NUCLEOTIDE SEQUENCE</scope>
</reference>
<evidence type="ECO:0000256" key="7">
    <source>
        <dbReference type="SAM" id="Phobius"/>
    </source>
</evidence>
<dbReference type="PANTHER" id="PTHR46273">
    <property type="entry name" value="MYOSUPPRESSIN RECEPTOR 1, ISOFORM B-RELATED"/>
    <property type="match status" value="1"/>
</dbReference>
<dbReference type="PROSITE" id="PS50262">
    <property type="entry name" value="G_PROTEIN_RECEP_F1_2"/>
    <property type="match status" value="1"/>
</dbReference>
<evidence type="ECO:0000256" key="4">
    <source>
        <dbReference type="ARBA" id="ARBA00022989"/>
    </source>
</evidence>
<dbReference type="Proteomes" id="UP000019118">
    <property type="component" value="Unassembled WGS sequence"/>
</dbReference>
<evidence type="ECO:0000256" key="3">
    <source>
        <dbReference type="ARBA" id="ARBA00022692"/>
    </source>
</evidence>
<dbReference type="GO" id="GO:0008528">
    <property type="term" value="F:G protein-coupled peptide receptor activity"/>
    <property type="evidence" value="ECO:0007669"/>
    <property type="project" value="InterPro"/>
</dbReference>
<feature type="transmembrane region" description="Helical" evidence="7">
    <location>
        <begin position="142"/>
        <end position="160"/>
    </location>
</feature>
<dbReference type="Pfam" id="PF10324">
    <property type="entry name" value="7TM_GPCR_Srw"/>
    <property type="match status" value="1"/>
</dbReference>
<keyword evidence="5 7" id="KW-0472">Membrane</keyword>
<evidence type="ECO:0000256" key="2">
    <source>
        <dbReference type="ARBA" id="ARBA00010663"/>
    </source>
</evidence>
<sequence>MKNATYCDFGDFGRQYREYLHGYLSLSVCIFGSIANILNICVLRSKNMRSPTNYILTALALADLLVMLQYIPFTVHRNLPPIPLHYWHFSYGWALFYKFHSLFTLVLHFIACTLTIILAVWRYVFITQIHTNKICSNQSRTLMVILVTYFLCPLVCFPILSTLEIVPYQQTCDLSGAIVDRAHRLKYDLSELTNETIYILYPNDPYNLSIWVYTVLVKFVPCLLLTLLSYKIISALLEARRRKMKLMNANKLLDNLEKNKAKAVQNYKDNQADRTTNMLLAVLILFLITEFPQAILGLISAILGEAFLEECYAPLGDVMDIMALINSSINFILYCTMSRQFRSTFQEMFHLKKFLGWIRSPSSRSTLAEDTRAETKVSLV</sequence>
<dbReference type="GO" id="GO:0005886">
    <property type="term" value="C:plasma membrane"/>
    <property type="evidence" value="ECO:0007669"/>
    <property type="project" value="TreeGrafter"/>
</dbReference>
<feature type="domain" description="G-protein coupled receptors family 1 profile" evidence="8">
    <location>
        <begin position="35"/>
        <end position="334"/>
    </location>
</feature>
<feature type="transmembrane region" description="Helical" evidence="7">
    <location>
        <begin position="210"/>
        <end position="237"/>
    </location>
</feature>
<dbReference type="InterPro" id="IPR053219">
    <property type="entry name" value="GPCR_Dmsr-1"/>
</dbReference>
<organism evidence="9 10">
    <name type="scientific">Dendroctonus ponderosae</name>
    <name type="common">Mountain pine beetle</name>
    <dbReference type="NCBI Taxonomy" id="77166"/>
    <lineage>
        <taxon>Eukaryota</taxon>
        <taxon>Metazoa</taxon>
        <taxon>Ecdysozoa</taxon>
        <taxon>Arthropoda</taxon>
        <taxon>Hexapoda</taxon>
        <taxon>Insecta</taxon>
        <taxon>Pterygota</taxon>
        <taxon>Neoptera</taxon>
        <taxon>Endopterygota</taxon>
        <taxon>Coleoptera</taxon>
        <taxon>Polyphaga</taxon>
        <taxon>Cucujiformia</taxon>
        <taxon>Curculionidae</taxon>
        <taxon>Scolytinae</taxon>
        <taxon>Dendroctonus</taxon>
    </lineage>
</organism>
<evidence type="ECO:0000313" key="9">
    <source>
        <dbReference type="EnsemblMetazoa" id="XP_019757734.1"/>
    </source>
</evidence>
<evidence type="ECO:0000313" key="10">
    <source>
        <dbReference type="Proteomes" id="UP000019118"/>
    </source>
</evidence>
<keyword evidence="4 7" id="KW-1133">Transmembrane helix</keyword>
<feature type="transmembrane region" description="Helical" evidence="7">
    <location>
        <begin position="95"/>
        <end position="121"/>
    </location>
</feature>
<reference evidence="9" key="2">
    <citation type="submission" date="2024-08" db="UniProtKB">
        <authorList>
            <consortium name="EnsemblMetazoa"/>
        </authorList>
    </citation>
    <scope>IDENTIFICATION</scope>
</reference>
<dbReference type="Gene3D" id="1.20.1070.10">
    <property type="entry name" value="Rhodopsin 7-helix transmembrane proteins"/>
    <property type="match status" value="1"/>
</dbReference>
<dbReference type="PRINTS" id="PR00237">
    <property type="entry name" value="GPCRRHODOPSN"/>
</dbReference>
<dbReference type="InterPro" id="IPR000276">
    <property type="entry name" value="GPCR_Rhodpsn"/>
</dbReference>
<comment type="subcellular location">
    <subcellularLocation>
        <location evidence="1">Membrane</location>
    </subcellularLocation>
</comment>
<dbReference type="RefSeq" id="XP_019757734.1">
    <property type="nucleotide sequence ID" value="XM_019902175.2"/>
</dbReference>
<proteinExistence type="inferred from homology"/>
<dbReference type="KEGG" id="dpa:109536093"/>
<evidence type="ECO:0000259" key="8">
    <source>
        <dbReference type="PROSITE" id="PS50262"/>
    </source>
</evidence>
<dbReference type="AlphaFoldDB" id="A0AAR5P9H6"/>
<feature type="transmembrane region" description="Helical" evidence="7">
    <location>
        <begin position="315"/>
        <end position="335"/>
    </location>
</feature>
<feature type="coiled-coil region" evidence="6">
    <location>
        <begin position="239"/>
        <end position="273"/>
    </location>
</feature>
<dbReference type="EnsemblMetazoa" id="XM_019902175.1">
    <property type="protein sequence ID" value="XP_019757734.1"/>
    <property type="gene ID" value="LOC109536093"/>
</dbReference>
<comment type="similarity">
    <text evidence="2">Belongs to the G-protein coupled receptor 1 family.</text>
</comment>
<dbReference type="CDD" id="cd14978">
    <property type="entry name" value="7tmA_FMRFamide_R-like"/>
    <property type="match status" value="1"/>
</dbReference>
<accession>A0AAR5P9H6</accession>
<dbReference type="SMART" id="SM01381">
    <property type="entry name" value="7TM_GPCR_Srsx"/>
    <property type="match status" value="1"/>
</dbReference>
<feature type="transmembrane region" description="Helical" evidence="7">
    <location>
        <begin position="20"/>
        <end position="42"/>
    </location>
</feature>
<name>A0AAR5P9H6_DENPD</name>
<evidence type="ECO:0000256" key="6">
    <source>
        <dbReference type="SAM" id="Coils"/>
    </source>
</evidence>
<evidence type="ECO:0000256" key="5">
    <source>
        <dbReference type="ARBA" id="ARBA00023136"/>
    </source>
</evidence>
<feature type="transmembrane region" description="Helical" evidence="7">
    <location>
        <begin position="54"/>
        <end position="75"/>
    </location>
</feature>
<dbReference type="PANTHER" id="PTHR46273:SF4">
    <property type="entry name" value="AT19640P"/>
    <property type="match status" value="1"/>
</dbReference>
<keyword evidence="6" id="KW-0175">Coiled coil</keyword>
<dbReference type="SUPFAM" id="SSF81321">
    <property type="entry name" value="Family A G protein-coupled receptor-like"/>
    <property type="match status" value="1"/>
</dbReference>
<dbReference type="InterPro" id="IPR019427">
    <property type="entry name" value="7TM_GPCR_serpentine_rcpt_Srw"/>
</dbReference>
<protein>
    <recommendedName>
        <fullName evidence="8">G-protein coupled receptors family 1 profile domain-containing protein</fullName>
    </recommendedName>
</protein>